<proteinExistence type="predicted"/>
<accession>A0A1C6UNT8</accession>
<dbReference type="RefSeq" id="WP_091437897.1">
    <property type="nucleotide sequence ID" value="NZ_BMMJ01000005.1"/>
</dbReference>
<reference evidence="2 3" key="1">
    <citation type="submission" date="2016-06" db="EMBL/GenBank/DDBJ databases">
        <authorList>
            <person name="Kjaerup R.B."/>
            <person name="Dalgaard T.S."/>
            <person name="Juul-Madsen H.R."/>
        </authorList>
    </citation>
    <scope>NUCLEOTIDE SEQUENCE [LARGE SCALE GENOMIC DNA]</scope>
    <source>
        <strain evidence="2 3">DSM 45577</strain>
    </source>
</reference>
<dbReference type="STRING" id="683228.GA0070617_3014"/>
<dbReference type="PROSITE" id="PS50943">
    <property type="entry name" value="HTH_CROC1"/>
    <property type="match status" value="1"/>
</dbReference>
<keyword evidence="3" id="KW-1185">Reference proteome</keyword>
<evidence type="ECO:0000313" key="3">
    <source>
        <dbReference type="Proteomes" id="UP000198937"/>
    </source>
</evidence>
<dbReference type="Pfam" id="PF13560">
    <property type="entry name" value="HTH_31"/>
    <property type="match status" value="1"/>
</dbReference>
<name>A0A1C6UNT8_9ACTN</name>
<dbReference type="InterPro" id="IPR027417">
    <property type="entry name" value="P-loop_NTPase"/>
</dbReference>
<organism evidence="2 3">
    <name type="scientific">Micromonospora yangpuensis</name>
    <dbReference type="NCBI Taxonomy" id="683228"/>
    <lineage>
        <taxon>Bacteria</taxon>
        <taxon>Bacillati</taxon>
        <taxon>Actinomycetota</taxon>
        <taxon>Actinomycetes</taxon>
        <taxon>Micromonosporales</taxon>
        <taxon>Micromonosporaceae</taxon>
        <taxon>Micromonospora</taxon>
    </lineage>
</organism>
<dbReference type="Gene3D" id="1.10.260.40">
    <property type="entry name" value="lambda repressor-like DNA-binding domains"/>
    <property type="match status" value="1"/>
</dbReference>
<dbReference type="SMART" id="SM00530">
    <property type="entry name" value="HTH_XRE"/>
    <property type="match status" value="1"/>
</dbReference>
<dbReference type="Gene3D" id="3.40.50.300">
    <property type="entry name" value="P-loop containing nucleotide triphosphate hydrolases"/>
    <property type="match status" value="1"/>
</dbReference>
<feature type="domain" description="HTH cro/C1-type" evidence="1">
    <location>
        <begin position="18"/>
        <end position="66"/>
    </location>
</feature>
<dbReference type="PANTHER" id="PTHR47691:SF3">
    <property type="entry name" value="HTH-TYPE TRANSCRIPTIONAL REGULATOR RV0890C-RELATED"/>
    <property type="match status" value="1"/>
</dbReference>
<dbReference type="CDD" id="cd00093">
    <property type="entry name" value="HTH_XRE"/>
    <property type="match status" value="1"/>
</dbReference>
<sequence length="448" mass="48095">MSIDVVTNEDVPQFGLLIRQHRTRIGLTQRELADFSTVSVRAIRDLEQGRARRPRQDTVRLIADGLRLGLRARADLETAANQGRTSWAVKASYEADPPAAPVVADCLFGREQESAVVTGELAGGAERLVTVVGMTGVGRTRLALEVAARLHAADHTPVLWCALTEQPGGPAGGDRMAALVRGCVEQLFEPATDAPGAAAAGEDLAAFVETVAERPPLLVIDGVGDRAARPERFAQLLRHCPGLRVLVTAEHPLEVPGERPFLLTPLMLPEETDPADPSAIGRSAAVRLFVDRARRVRPDFTLTAADAPLVAEICRRVDGLPLALQAAASWLVVYDITMLHQCLHGDPAGLLQHVAGAEGGNRLRDTLHRRLARLPVADRELLATLCARGDSFGLPDVMALTGRGVADSGRVVRDLVLHGLVRPSYDHGQSRFRILHLVRAVHLGATPA</sequence>
<evidence type="ECO:0000313" key="2">
    <source>
        <dbReference type="EMBL" id="SCL55638.1"/>
    </source>
</evidence>
<dbReference type="Proteomes" id="UP000198937">
    <property type="component" value="Unassembled WGS sequence"/>
</dbReference>
<dbReference type="InterPro" id="IPR001387">
    <property type="entry name" value="Cro/C1-type_HTH"/>
</dbReference>
<dbReference type="GO" id="GO:0003677">
    <property type="term" value="F:DNA binding"/>
    <property type="evidence" value="ECO:0007669"/>
    <property type="project" value="InterPro"/>
</dbReference>
<protein>
    <submittedName>
        <fullName evidence="2">Helix-turn-helix domain-containing protein</fullName>
    </submittedName>
</protein>
<dbReference type="SUPFAM" id="SSF47413">
    <property type="entry name" value="lambda repressor-like DNA-binding domains"/>
    <property type="match status" value="1"/>
</dbReference>
<dbReference type="PANTHER" id="PTHR47691">
    <property type="entry name" value="REGULATOR-RELATED"/>
    <property type="match status" value="1"/>
</dbReference>
<dbReference type="SUPFAM" id="SSF52540">
    <property type="entry name" value="P-loop containing nucleoside triphosphate hydrolases"/>
    <property type="match status" value="1"/>
</dbReference>
<dbReference type="OrthoDB" id="3427187at2"/>
<dbReference type="PRINTS" id="PR00364">
    <property type="entry name" value="DISEASERSIST"/>
</dbReference>
<dbReference type="InterPro" id="IPR010982">
    <property type="entry name" value="Lambda_DNA-bd_dom_sf"/>
</dbReference>
<dbReference type="EMBL" id="FMIA01000002">
    <property type="protein sequence ID" value="SCL55638.1"/>
    <property type="molecule type" value="Genomic_DNA"/>
</dbReference>
<gene>
    <name evidence="2" type="ORF">GA0070617_3014</name>
</gene>
<evidence type="ECO:0000259" key="1">
    <source>
        <dbReference type="PROSITE" id="PS50943"/>
    </source>
</evidence>
<dbReference type="AlphaFoldDB" id="A0A1C6UNT8"/>